<dbReference type="GO" id="GO:0016757">
    <property type="term" value="F:glycosyltransferase activity"/>
    <property type="evidence" value="ECO:0007669"/>
    <property type="project" value="UniProtKB-KW"/>
</dbReference>
<keyword evidence="3" id="KW-0328">Glycosyltransferase</keyword>
<evidence type="ECO:0000256" key="5">
    <source>
        <dbReference type="SAM" id="MobiDB-lite"/>
    </source>
</evidence>
<comment type="pathway">
    <text evidence="1">Cell wall biogenesis; cell wall polysaccharide biosynthesis.</text>
</comment>
<dbReference type="Gene3D" id="3.90.550.10">
    <property type="entry name" value="Spore Coat Polysaccharide Biosynthesis Protein SpsA, Chain A"/>
    <property type="match status" value="1"/>
</dbReference>
<evidence type="ECO:0000256" key="3">
    <source>
        <dbReference type="ARBA" id="ARBA00022676"/>
    </source>
</evidence>
<proteinExistence type="inferred from homology"/>
<comment type="caution">
    <text evidence="8">The sequence shown here is derived from an EMBL/GenBank/DDBJ whole genome shotgun (WGS) entry which is preliminary data.</text>
</comment>
<gene>
    <name evidence="8" type="ORF">I7412_04315</name>
</gene>
<protein>
    <submittedName>
        <fullName evidence="8">Glycosyltransferase family 2 protein</fullName>
    </submittedName>
</protein>
<evidence type="ECO:0000256" key="4">
    <source>
        <dbReference type="ARBA" id="ARBA00022679"/>
    </source>
</evidence>
<organism evidence="8 9">
    <name type="scientific">Frankia nepalensis</name>
    <dbReference type="NCBI Taxonomy" id="1836974"/>
    <lineage>
        <taxon>Bacteria</taxon>
        <taxon>Bacillati</taxon>
        <taxon>Actinomycetota</taxon>
        <taxon>Actinomycetes</taxon>
        <taxon>Frankiales</taxon>
        <taxon>Frankiaceae</taxon>
        <taxon>Frankia</taxon>
    </lineage>
</organism>
<keyword evidence="4" id="KW-0808">Transferase</keyword>
<dbReference type="InterPro" id="IPR029044">
    <property type="entry name" value="Nucleotide-diphossugar_trans"/>
</dbReference>
<feature type="domain" description="Glycosyltransferase 2-like" evidence="6">
    <location>
        <begin position="12"/>
        <end position="129"/>
    </location>
</feature>
<dbReference type="InterPro" id="IPR001173">
    <property type="entry name" value="Glyco_trans_2-like"/>
</dbReference>
<feature type="domain" description="Glycosyltransferase 2-like" evidence="7">
    <location>
        <begin position="169"/>
        <end position="249"/>
    </location>
</feature>
<accession>A0A937RHD6</accession>
<dbReference type="Pfam" id="PF13632">
    <property type="entry name" value="Glyco_trans_2_3"/>
    <property type="match status" value="1"/>
</dbReference>
<dbReference type="RefSeq" id="WP_203004463.1">
    <property type="nucleotide sequence ID" value="NZ_JADWYU010000217.1"/>
</dbReference>
<dbReference type="Proteomes" id="UP000604475">
    <property type="component" value="Unassembled WGS sequence"/>
</dbReference>
<dbReference type="PANTHER" id="PTHR43179:SF12">
    <property type="entry name" value="GALACTOFURANOSYLTRANSFERASE GLFT2"/>
    <property type="match status" value="1"/>
</dbReference>
<dbReference type="SUPFAM" id="SSF53448">
    <property type="entry name" value="Nucleotide-diphospho-sugar transferases"/>
    <property type="match status" value="1"/>
</dbReference>
<evidence type="ECO:0000256" key="1">
    <source>
        <dbReference type="ARBA" id="ARBA00004776"/>
    </source>
</evidence>
<feature type="region of interest" description="Disordered" evidence="5">
    <location>
        <begin position="300"/>
        <end position="330"/>
    </location>
</feature>
<sequence>MGAPADARVAAVVVTHNSERHIPGLASSLPAAAEGVGAVELLVVDNASTDQTVAAVGEHAPTATVLPTGRNAGYAAGINAGVAAAGPFDAYVALNPDVRLGPGALAALVAALEVPGTGITVPRLVDERGHHQPSLRREPTVRRALGEAVLGGRRAGRVAWLGEVVHTASAYERPGTVDWATGAVMCVSAECHRRVGPWDEGFFLYSEETDFALRARDLGLACRYVPEATALHVGGEAHTSPELYALLARNRVRLYRRRHPAAAAAAFRAAVLLGESIRAARGSVTARAAVAALAGRTGHLARPAPPARAPARVPDEVRTTTTTTTGQVRP</sequence>
<dbReference type="EMBL" id="JAEACQ010000132">
    <property type="protein sequence ID" value="MBL7626408.1"/>
    <property type="molecule type" value="Genomic_DNA"/>
</dbReference>
<dbReference type="Pfam" id="PF00535">
    <property type="entry name" value="Glycos_transf_2"/>
    <property type="match status" value="1"/>
</dbReference>
<evidence type="ECO:0000313" key="8">
    <source>
        <dbReference type="EMBL" id="MBL7626408.1"/>
    </source>
</evidence>
<evidence type="ECO:0000313" key="9">
    <source>
        <dbReference type="Proteomes" id="UP000604475"/>
    </source>
</evidence>
<evidence type="ECO:0000259" key="6">
    <source>
        <dbReference type="Pfam" id="PF00535"/>
    </source>
</evidence>
<reference evidence="8" key="1">
    <citation type="submission" date="2020-12" db="EMBL/GenBank/DDBJ databases">
        <title>Genomic characterization of non-nitrogen-fixing Frankia strains.</title>
        <authorList>
            <person name="Carlos-Shanley C."/>
            <person name="Guerra T."/>
            <person name="Hahn D."/>
        </authorList>
    </citation>
    <scope>NUCLEOTIDE SEQUENCE</scope>
    <source>
        <strain evidence="8">CN6</strain>
    </source>
</reference>
<evidence type="ECO:0000256" key="2">
    <source>
        <dbReference type="ARBA" id="ARBA00006739"/>
    </source>
</evidence>
<feature type="compositionally biased region" description="Low complexity" evidence="5">
    <location>
        <begin position="319"/>
        <end position="330"/>
    </location>
</feature>
<name>A0A937RHD6_9ACTN</name>
<keyword evidence="9" id="KW-1185">Reference proteome</keyword>
<evidence type="ECO:0000259" key="7">
    <source>
        <dbReference type="Pfam" id="PF13632"/>
    </source>
</evidence>
<comment type="similarity">
    <text evidence="2">Belongs to the glycosyltransferase 2 family.</text>
</comment>
<dbReference type="PANTHER" id="PTHR43179">
    <property type="entry name" value="RHAMNOSYLTRANSFERASE WBBL"/>
    <property type="match status" value="1"/>
</dbReference>
<dbReference type="AlphaFoldDB" id="A0A937RHD6"/>